<dbReference type="PANTHER" id="PTHR11439">
    <property type="entry name" value="GAG-POL-RELATED RETROTRANSPOSON"/>
    <property type="match status" value="1"/>
</dbReference>
<dbReference type="CDD" id="cd09272">
    <property type="entry name" value="RNase_HI_RT_Ty1"/>
    <property type="match status" value="1"/>
</dbReference>
<organism evidence="2 3">
    <name type="scientific">Tanacetum coccineum</name>
    <dbReference type="NCBI Taxonomy" id="301880"/>
    <lineage>
        <taxon>Eukaryota</taxon>
        <taxon>Viridiplantae</taxon>
        <taxon>Streptophyta</taxon>
        <taxon>Embryophyta</taxon>
        <taxon>Tracheophyta</taxon>
        <taxon>Spermatophyta</taxon>
        <taxon>Magnoliopsida</taxon>
        <taxon>eudicotyledons</taxon>
        <taxon>Gunneridae</taxon>
        <taxon>Pentapetalae</taxon>
        <taxon>asterids</taxon>
        <taxon>campanulids</taxon>
        <taxon>Asterales</taxon>
        <taxon>Asteraceae</taxon>
        <taxon>Asteroideae</taxon>
        <taxon>Anthemideae</taxon>
        <taxon>Anthemidinae</taxon>
        <taxon>Tanacetum</taxon>
    </lineage>
</organism>
<reference evidence="2" key="1">
    <citation type="journal article" date="2022" name="Int. J. Mol. Sci.">
        <title>Draft Genome of Tanacetum Coccineum: Genomic Comparison of Closely Related Tanacetum-Family Plants.</title>
        <authorList>
            <person name="Yamashiro T."/>
            <person name="Shiraishi A."/>
            <person name="Nakayama K."/>
            <person name="Satake H."/>
        </authorList>
    </citation>
    <scope>NUCLEOTIDE SEQUENCE</scope>
</reference>
<name>A0ABQ5A251_9ASTR</name>
<reference evidence="2" key="2">
    <citation type="submission" date="2022-01" db="EMBL/GenBank/DDBJ databases">
        <authorList>
            <person name="Yamashiro T."/>
            <person name="Shiraishi A."/>
            <person name="Satake H."/>
            <person name="Nakayama K."/>
        </authorList>
    </citation>
    <scope>NUCLEOTIDE SEQUENCE</scope>
</reference>
<evidence type="ECO:0000256" key="1">
    <source>
        <dbReference type="SAM" id="MobiDB-lite"/>
    </source>
</evidence>
<evidence type="ECO:0000313" key="3">
    <source>
        <dbReference type="Proteomes" id="UP001151760"/>
    </source>
</evidence>
<proteinExistence type="predicted"/>
<dbReference type="PANTHER" id="PTHR11439:SF495">
    <property type="entry name" value="REVERSE TRANSCRIPTASE, RNA-DEPENDENT DNA POLYMERASE-RELATED"/>
    <property type="match status" value="1"/>
</dbReference>
<sequence>METSKPLLKDAEAEDVDVHLYRSMIGSLMYLTASRPDIIYLKGQPKLGLWYPKDSPFDLEAYTDSDYACASLDRKSTTGGCQFLGRRLISWQCKKQTVVANSTTEAEYVAASSCCGQNPVFHSNTKHIEIRHHFIRDSNEKKLIQMIKIHTDQNVADLLTKAFDVGRFQYLIATEYAQMMLETTVDDAIQVSTVGLTYYCYAFSDSLLLTPLCCDDIHDVTPWRGVTDRAFGYREVVLFRPTGYSIAYDSKEEPIEEEPLEEPNEEGYAFWLTNAPAGFMDLKNGRITRFIGSGVELLKKKSCLPSFPSCQDKVVYKAVVALYRSSQILVEDLLRNFGRHCRRHWEHGLNMHTTYHPQTNRQSERTIQTLKDMLKACTIDFTHLPLTEFSIIIVIIRVFDVLYLKRCIEGSVGHMFFGLKLEKFGRLDQNWYKRQQIRVEVDDKVMLEVSSWKEVYWMDANLHVHVEEIKVDKTLHFAKEPVEIIDLKSRDGFSLGGVTVTPCRGARYSMCSHVVIMEMIDMSHVMLCQILENEVKVLWKGVGVTNEALCEDFGNCFSISYAFSDSLLLTPLCCDDIHDVTPRVSALVGCDNLFTGLIIQDEGSIVPVESHHTPTVDESASTGVDVRYGGAATTVTGLEAGQGSGNIDKTPTMPHDSPLPRVHTLGSNEGRMQHNELIDLVIKLSDRVVALETDLTQTKKVYSVAFTKLINKVKRLEKKDKLSKSRRILRLVLLDEEDEGITLVQMGVSTASTDFTTTNVRVTTAGAEISIASPEVKTVGDSIDDIAAESLVYIRRSAAKTKYKATRLQEEFDEEERQRIARVHEAARSFSKVVPSSPLLESTEVEVLKELQKKNWSTKLLQKQKVDKLSQKRYSIDDHSSEERMI</sequence>
<dbReference type="Proteomes" id="UP001151760">
    <property type="component" value="Unassembled WGS sequence"/>
</dbReference>
<keyword evidence="3" id="KW-1185">Reference proteome</keyword>
<dbReference type="EMBL" id="BQNB010011904">
    <property type="protein sequence ID" value="GJS96679.1"/>
    <property type="molecule type" value="Genomic_DNA"/>
</dbReference>
<protein>
    <submittedName>
        <fullName evidence="2">Ribonuclease H-like domain-containing protein</fullName>
    </submittedName>
</protein>
<gene>
    <name evidence="2" type="ORF">Tco_0803647</name>
</gene>
<accession>A0ABQ5A251</accession>
<evidence type="ECO:0000313" key="2">
    <source>
        <dbReference type="EMBL" id="GJS96679.1"/>
    </source>
</evidence>
<dbReference type="InterPro" id="IPR012337">
    <property type="entry name" value="RNaseH-like_sf"/>
</dbReference>
<dbReference type="Gene3D" id="3.30.420.10">
    <property type="entry name" value="Ribonuclease H-like superfamily/Ribonuclease H"/>
    <property type="match status" value="1"/>
</dbReference>
<dbReference type="SUPFAM" id="SSF53098">
    <property type="entry name" value="Ribonuclease H-like"/>
    <property type="match status" value="1"/>
</dbReference>
<dbReference type="InterPro" id="IPR036397">
    <property type="entry name" value="RNaseH_sf"/>
</dbReference>
<feature type="region of interest" description="Disordered" evidence="1">
    <location>
        <begin position="639"/>
        <end position="658"/>
    </location>
</feature>
<comment type="caution">
    <text evidence="2">The sequence shown here is derived from an EMBL/GenBank/DDBJ whole genome shotgun (WGS) entry which is preliminary data.</text>
</comment>